<dbReference type="Gene3D" id="2.60.40.1910">
    <property type="match status" value="1"/>
</dbReference>
<feature type="binding site" evidence="15">
    <location>
        <position position="340"/>
    </location>
    <ligand>
        <name>Zn(2+)</name>
        <dbReference type="ChEBI" id="CHEBI:29105"/>
        <note>catalytic</note>
    </ligand>
</feature>
<dbReference type="PANTHER" id="PTHR11533:SF301">
    <property type="entry name" value="AMINOPEPTIDASE"/>
    <property type="match status" value="1"/>
</dbReference>
<accession>B4K980</accession>
<keyword evidence="12" id="KW-0325">Glycoprotein</keyword>
<dbReference type="KEGG" id="dmo:Dmoj_GI24293"/>
<dbReference type="Pfam" id="PF17900">
    <property type="entry name" value="Peptidase_M1_N"/>
    <property type="match status" value="1"/>
</dbReference>
<dbReference type="OrthoDB" id="10031169at2759"/>
<dbReference type="GO" id="GO:0070006">
    <property type="term" value="F:metalloaminopeptidase activity"/>
    <property type="evidence" value="ECO:0007669"/>
    <property type="project" value="TreeGrafter"/>
</dbReference>
<comment type="cofactor">
    <cofactor evidence="15 16">
        <name>Zn(2+)</name>
        <dbReference type="ChEBI" id="CHEBI:29105"/>
    </cofactor>
    <text evidence="15 16">Binds 1 zinc ion per subunit.</text>
</comment>
<dbReference type="HOGENOM" id="CLU_003705_2_0_1"/>
<feature type="domain" description="Aminopeptidase N-like N-terminal" evidence="20">
    <location>
        <begin position="38"/>
        <end position="234"/>
    </location>
</feature>
<dbReference type="PRINTS" id="PR00756">
    <property type="entry name" value="ALADIPTASE"/>
</dbReference>
<evidence type="ECO:0000256" key="15">
    <source>
        <dbReference type="PIRSR" id="PIRSR634016-3"/>
    </source>
</evidence>
<name>B4K980_DROMO</name>
<evidence type="ECO:0000256" key="13">
    <source>
        <dbReference type="ARBA" id="ARBA00023288"/>
    </source>
</evidence>
<protein>
    <recommendedName>
        <fullName evidence="16">Aminopeptidase</fullName>
        <ecNumber evidence="16">3.4.11.-</ecNumber>
    </recommendedName>
</protein>
<dbReference type="InterPro" id="IPR034016">
    <property type="entry name" value="M1_APN-typ"/>
</dbReference>
<evidence type="ECO:0000256" key="3">
    <source>
        <dbReference type="ARBA" id="ARBA00022475"/>
    </source>
</evidence>
<dbReference type="GO" id="GO:0005886">
    <property type="term" value="C:plasma membrane"/>
    <property type="evidence" value="ECO:0007669"/>
    <property type="project" value="UniProtKB-SubCell"/>
</dbReference>
<dbReference type="CDD" id="cd09601">
    <property type="entry name" value="M1_APN-Q_like"/>
    <property type="match status" value="1"/>
</dbReference>
<feature type="binding site" evidence="15">
    <location>
        <position position="363"/>
    </location>
    <ligand>
        <name>Zn(2+)</name>
        <dbReference type="ChEBI" id="CHEBI:29105"/>
        <note>catalytic</note>
    </ligand>
</feature>
<evidence type="ECO:0000256" key="7">
    <source>
        <dbReference type="ARBA" id="ARBA00022729"/>
    </source>
</evidence>
<evidence type="ECO:0000259" key="20">
    <source>
        <dbReference type="Pfam" id="PF17900"/>
    </source>
</evidence>
<dbReference type="AlphaFoldDB" id="B4K980"/>
<dbReference type="GO" id="GO:0005615">
    <property type="term" value="C:extracellular space"/>
    <property type="evidence" value="ECO:0007669"/>
    <property type="project" value="TreeGrafter"/>
</dbReference>
<evidence type="ECO:0000256" key="4">
    <source>
        <dbReference type="ARBA" id="ARBA00022622"/>
    </source>
</evidence>
<keyword evidence="4" id="KW-0336">GPI-anchor</keyword>
<keyword evidence="22" id="KW-1185">Reference proteome</keyword>
<keyword evidence="9 15" id="KW-0862">Zinc</keyword>
<evidence type="ECO:0000256" key="6">
    <source>
        <dbReference type="ARBA" id="ARBA00022723"/>
    </source>
</evidence>
<dbReference type="Gene3D" id="1.25.50.20">
    <property type="match status" value="1"/>
</dbReference>
<dbReference type="InterPro" id="IPR027268">
    <property type="entry name" value="Peptidase_M4/M1_CTD_sf"/>
</dbReference>
<keyword evidence="16" id="KW-1133">Transmembrane helix</keyword>
<proteinExistence type="inferred from homology"/>
<evidence type="ECO:0000256" key="1">
    <source>
        <dbReference type="ARBA" id="ARBA00004609"/>
    </source>
</evidence>
<dbReference type="InterPro" id="IPR001930">
    <property type="entry name" value="Peptidase_M1"/>
</dbReference>
<keyword evidence="10 16" id="KW-0482">Metalloprotease</keyword>
<keyword evidence="16" id="KW-0031">Aminopeptidase</keyword>
<evidence type="ECO:0000256" key="2">
    <source>
        <dbReference type="ARBA" id="ARBA00010136"/>
    </source>
</evidence>
<dbReference type="GO" id="GO:0005737">
    <property type="term" value="C:cytoplasm"/>
    <property type="evidence" value="ECO:0007669"/>
    <property type="project" value="TreeGrafter"/>
</dbReference>
<dbReference type="Pfam" id="PF01433">
    <property type="entry name" value="Peptidase_M1"/>
    <property type="match status" value="1"/>
</dbReference>
<dbReference type="InterPro" id="IPR024571">
    <property type="entry name" value="ERAP1-like_C_dom"/>
</dbReference>
<dbReference type="EMBL" id="CH933806">
    <property type="protein sequence ID" value="EDW14493.1"/>
    <property type="molecule type" value="Genomic_DNA"/>
</dbReference>
<dbReference type="Gene3D" id="1.10.390.10">
    <property type="entry name" value="Neutral Protease Domain 2"/>
    <property type="match status" value="1"/>
</dbReference>
<dbReference type="Proteomes" id="UP000009192">
    <property type="component" value="Unassembled WGS sequence"/>
</dbReference>
<evidence type="ECO:0000256" key="5">
    <source>
        <dbReference type="ARBA" id="ARBA00022670"/>
    </source>
</evidence>
<evidence type="ECO:0000259" key="18">
    <source>
        <dbReference type="Pfam" id="PF01433"/>
    </source>
</evidence>
<dbReference type="InterPro" id="IPR050344">
    <property type="entry name" value="Peptidase_M1_aminopeptidases"/>
</dbReference>
<feature type="domain" description="Peptidase M1 membrane alanine aminopeptidase" evidence="18">
    <location>
        <begin position="264"/>
        <end position="487"/>
    </location>
</feature>
<dbReference type="Pfam" id="PF11838">
    <property type="entry name" value="ERAP1_C"/>
    <property type="match status" value="1"/>
</dbReference>
<keyword evidence="6 15" id="KW-0479">Metal-binding</keyword>
<comment type="subcellular location">
    <subcellularLocation>
        <location evidence="1">Cell membrane</location>
        <topology evidence="1">Lipid-anchor</topology>
        <topology evidence="1">GPI-anchor</topology>
    </subcellularLocation>
</comment>
<dbReference type="GO" id="GO:0042277">
    <property type="term" value="F:peptide binding"/>
    <property type="evidence" value="ECO:0007669"/>
    <property type="project" value="TreeGrafter"/>
</dbReference>
<dbReference type="OMA" id="DGWAQKE"/>
<evidence type="ECO:0000313" key="21">
    <source>
        <dbReference type="EMBL" id="EDW14493.1"/>
    </source>
</evidence>
<evidence type="ECO:0000256" key="11">
    <source>
        <dbReference type="ARBA" id="ARBA00023136"/>
    </source>
</evidence>
<dbReference type="FunFam" id="2.60.40.1910:FF:000008">
    <property type="entry name" value="Aminopeptidase"/>
    <property type="match status" value="1"/>
</dbReference>
<dbReference type="GO" id="GO:0008270">
    <property type="term" value="F:zinc ion binding"/>
    <property type="evidence" value="ECO:0007669"/>
    <property type="project" value="UniProtKB-UniRule"/>
</dbReference>
<feature type="binding site" evidence="15">
    <location>
        <position position="344"/>
    </location>
    <ligand>
        <name>Zn(2+)</name>
        <dbReference type="ChEBI" id="CHEBI:29105"/>
        <note>catalytic</note>
    </ligand>
</feature>
<keyword evidence="8 16" id="KW-0378">Hydrolase</keyword>
<keyword evidence="11 16" id="KW-0472">Membrane</keyword>
<evidence type="ECO:0000256" key="17">
    <source>
        <dbReference type="SAM" id="SignalP"/>
    </source>
</evidence>
<dbReference type="GO" id="GO:0098552">
    <property type="term" value="C:side of membrane"/>
    <property type="evidence" value="ECO:0007669"/>
    <property type="project" value="UniProtKB-KW"/>
</dbReference>
<dbReference type="SUPFAM" id="SSF55486">
    <property type="entry name" value="Metalloproteases ('zincins'), catalytic domain"/>
    <property type="match status" value="1"/>
</dbReference>
<reference evidence="21 22" key="1">
    <citation type="journal article" date="2007" name="Nature">
        <title>Evolution of genes and genomes on the Drosophila phylogeny.</title>
        <authorList>
            <consortium name="Drosophila 12 Genomes Consortium"/>
            <person name="Clark A.G."/>
            <person name="Eisen M.B."/>
            <person name="Smith D.R."/>
            <person name="Bergman C.M."/>
            <person name="Oliver B."/>
            <person name="Markow T.A."/>
            <person name="Kaufman T.C."/>
            <person name="Kellis M."/>
            <person name="Gelbart W."/>
            <person name="Iyer V.N."/>
            <person name="Pollard D.A."/>
            <person name="Sackton T.B."/>
            <person name="Larracuente A.M."/>
            <person name="Singh N.D."/>
            <person name="Abad J.P."/>
            <person name="Abt D.N."/>
            <person name="Adryan B."/>
            <person name="Aguade M."/>
            <person name="Akashi H."/>
            <person name="Anderson W.W."/>
            <person name="Aquadro C.F."/>
            <person name="Ardell D.H."/>
            <person name="Arguello R."/>
            <person name="Artieri C.G."/>
            <person name="Barbash D.A."/>
            <person name="Barker D."/>
            <person name="Barsanti P."/>
            <person name="Batterham P."/>
            <person name="Batzoglou S."/>
            <person name="Begun D."/>
            <person name="Bhutkar A."/>
            <person name="Blanco E."/>
            <person name="Bosak S.A."/>
            <person name="Bradley R.K."/>
            <person name="Brand A.D."/>
            <person name="Brent M.R."/>
            <person name="Brooks A.N."/>
            <person name="Brown R.H."/>
            <person name="Butlin R.K."/>
            <person name="Caggese C."/>
            <person name="Calvi B.R."/>
            <person name="Bernardo de Carvalho A."/>
            <person name="Caspi A."/>
            <person name="Castrezana S."/>
            <person name="Celniker S.E."/>
            <person name="Chang J.L."/>
            <person name="Chapple C."/>
            <person name="Chatterji S."/>
            <person name="Chinwalla A."/>
            <person name="Civetta A."/>
            <person name="Clifton S.W."/>
            <person name="Comeron J.M."/>
            <person name="Costello J.C."/>
            <person name="Coyne J.A."/>
            <person name="Daub J."/>
            <person name="David R.G."/>
            <person name="Delcher A.L."/>
            <person name="Delehaunty K."/>
            <person name="Do C.B."/>
            <person name="Ebling H."/>
            <person name="Edwards K."/>
            <person name="Eickbush T."/>
            <person name="Evans J.D."/>
            <person name="Filipski A."/>
            <person name="Findeiss S."/>
            <person name="Freyhult E."/>
            <person name="Fulton L."/>
            <person name="Fulton R."/>
            <person name="Garcia A.C."/>
            <person name="Gardiner A."/>
            <person name="Garfield D.A."/>
            <person name="Garvin B.E."/>
            <person name="Gibson G."/>
            <person name="Gilbert D."/>
            <person name="Gnerre S."/>
            <person name="Godfrey J."/>
            <person name="Good R."/>
            <person name="Gotea V."/>
            <person name="Gravely B."/>
            <person name="Greenberg A.J."/>
            <person name="Griffiths-Jones S."/>
            <person name="Gross S."/>
            <person name="Guigo R."/>
            <person name="Gustafson E.A."/>
            <person name="Haerty W."/>
            <person name="Hahn M.W."/>
            <person name="Halligan D.L."/>
            <person name="Halpern A.L."/>
            <person name="Halter G.M."/>
            <person name="Han M.V."/>
            <person name="Heger A."/>
            <person name="Hillier L."/>
            <person name="Hinrichs A.S."/>
            <person name="Holmes I."/>
            <person name="Hoskins R.A."/>
            <person name="Hubisz M.J."/>
            <person name="Hultmark D."/>
            <person name="Huntley M.A."/>
            <person name="Jaffe D.B."/>
            <person name="Jagadeeshan S."/>
            <person name="Jeck W.R."/>
            <person name="Johnson J."/>
            <person name="Jones C.D."/>
            <person name="Jordan W.C."/>
            <person name="Karpen G.H."/>
            <person name="Kataoka E."/>
            <person name="Keightley P.D."/>
            <person name="Kheradpour P."/>
            <person name="Kirkness E.F."/>
            <person name="Koerich L.B."/>
            <person name="Kristiansen K."/>
            <person name="Kudrna D."/>
            <person name="Kulathinal R.J."/>
            <person name="Kumar S."/>
            <person name="Kwok R."/>
            <person name="Lander E."/>
            <person name="Langley C.H."/>
            <person name="Lapoint R."/>
            <person name="Lazzaro B.P."/>
            <person name="Lee S.J."/>
            <person name="Levesque L."/>
            <person name="Li R."/>
            <person name="Lin C.F."/>
            <person name="Lin M.F."/>
            <person name="Lindblad-Toh K."/>
            <person name="Llopart A."/>
            <person name="Long M."/>
            <person name="Low L."/>
            <person name="Lozovsky E."/>
            <person name="Lu J."/>
            <person name="Luo M."/>
            <person name="Machado C.A."/>
            <person name="Makalowski W."/>
            <person name="Marzo M."/>
            <person name="Matsuda M."/>
            <person name="Matzkin L."/>
            <person name="McAllister B."/>
            <person name="McBride C.S."/>
            <person name="McKernan B."/>
            <person name="McKernan K."/>
            <person name="Mendez-Lago M."/>
            <person name="Minx P."/>
            <person name="Mollenhauer M.U."/>
            <person name="Montooth K."/>
            <person name="Mount S.M."/>
            <person name="Mu X."/>
            <person name="Myers E."/>
            <person name="Negre B."/>
            <person name="Newfeld S."/>
            <person name="Nielsen R."/>
            <person name="Noor M.A."/>
            <person name="O'Grady P."/>
            <person name="Pachter L."/>
            <person name="Papaceit M."/>
            <person name="Parisi M.J."/>
            <person name="Parisi M."/>
            <person name="Parts L."/>
            <person name="Pedersen J.S."/>
            <person name="Pesole G."/>
            <person name="Phillippy A.M."/>
            <person name="Ponting C.P."/>
            <person name="Pop M."/>
            <person name="Porcelli D."/>
            <person name="Powell J.R."/>
            <person name="Prohaska S."/>
            <person name="Pruitt K."/>
            <person name="Puig M."/>
            <person name="Quesneville H."/>
            <person name="Ram K.R."/>
            <person name="Rand D."/>
            <person name="Rasmussen M.D."/>
            <person name="Reed L.K."/>
            <person name="Reenan R."/>
            <person name="Reily A."/>
            <person name="Remington K.A."/>
            <person name="Rieger T.T."/>
            <person name="Ritchie M.G."/>
            <person name="Robin C."/>
            <person name="Rogers Y.H."/>
            <person name="Rohde C."/>
            <person name="Rozas J."/>
            <person name="Rubenfield M.J."/>
            <person name="Ruiz A."/>
            <person name="Russo S."/>
            <person name="Salzberg S.L."/>
            <person name="Sanchez-Gracia A."/>
            <person name="Saranga D.J."/>
            <person name="Sato H."/>
            <person name="Schaeffer S.W."/>
            <person name="Schatz M.C."/>
            <person name="Schlenke T."/>
            <person name="Schwartz R."/>
            <person name="Segarra C."/>
            <person name="Singh R.S."/>
            <person name="Sirot L."/>
            <person name="Sirota M."/>
            <person name="Sisneros N.B."/>
            <person name="Smith C.D."/>
            <person name="Smith T.F."/>
            <person name="Spieth J."/>
            <person name="Stage D.E."/>
            <person name="Stark A."/>
            <person name="Stephan W."/>
            <person name="Strausberg R.L."/>
            <person name="Strempel S."/>
            <person name="Sturgill D."/>
            <person name="Sutton G."/>
            <person name="Sutton G.G."/>
            <person name="Tao W."/>
            <person name="Teichmann S."/>
            <person name="Tobari Y.N."/>
            <person name="Tomimura Y."/>
            <person name="Tsolas J.M."/>
            <person name="Valente V.L."/>
            <person name="Venter E."/>
            <person name="Venter J.C."/>
            <person name="Vicario S."/>
            <person name="Vieira F.G."/>
            <person name="Vilella A.J."/>
            <person name="Villasante A."/>
            <person name="Walenz B."/>
            <person name="Wang J."/>
            <person name="Wasserman M."/>
            <person name="Watts T."/>
            <person name="Wilson D."/>
            <person name="Wilson R.K."/>
            <person name="Wing R.A."/>
            <person name="Wolfner M.F."/>
            <person name="Wong A."/>
            <person name="Wong G.K."/>
            <person name="Wu C.I."/>
            <person name="Wu G."/>
            <person name="Yamamoto D."/>
            <person name="Yang H.P."/>
            <person name="Yang S.P."/>
            <person name="Yorke J.A."/>
            <person name="Yoshida K."/>
            <person name="Zdobnov E."/>
            <person name="Zhang P."/>
            <person name="Zhang Y."/>
            <person name="Zimin A.V."/>
            <person name="Baldwin J."/>
            <person name="Abdouelleil A."/>
            <person name="Abdulkadir J."/>
            <person name="Abebe A."/>
            <person name="Abera B."/>
            <person name="Abreu J."/>
            <person name="Acer S.C."/>
            <person name="Aftuck L."/>
            <person name="Alexander A."/>
            <person name="An P."/>
            <person name="Anderson E."/>
            <person name="Anderson S."/>
            <person name="Arachi H."/>
            <person name="Azer M."/>
            <person name="Bachantsang P."/>
            <person name="Barry A."/>
            <person name="Bayul T."/>
            <person name="Berlin A."/>
            <person name="Bessette D."/>
            <person name="Bloom T."/>
            <person name="Blye J."/>
            <person name="Boguslavskiy L."/>
            <person name="Bonnet C."/>
            <person name="Boukhgalter B."/>
            <person name="Bourzgui I."/>
            <person name="Brown A."/>
            <person name="Cahill P."/>
            <person name="Channer S."/>
            <person name="Cheshatsang Y."/>
            <person name="Chuda L."/>
            <person name="Citroen M."/>
            <person name="Collymore A."/>
            <person name="Cooke P."/>
            <person name="Costello M."/>
            <person name="D'Aco K."/>
            <person name="Daza R."/>
            <person name="De Haan G."/>
            <person name="DeGray S."/>
            <person name="DeMaso C."/>
            <person name="Dhargay N."/>
            <person name="Dooley K."/>
            <person name="Dooley E."/>
            <person name="Doricent M."/>
            <person name="Dorje P."/>
            <person name="Dorjee K."/>
            <person name="Dupes A."/>
            <person name="Elong R."/>
            <person name="Falk J."/>
            <person name="Farina A."/>
            <person name="Faro S."/>
            <person name="Ferguson D."/>
            <person name="Fisher S."/>
            <person name="Foley C.D."/>
            <person name="Franke A."/>
            <person name="Friedrich D."/>
            <person name="Gadbois L."/>
            <person name="Gearin G."/>
            <person name="Gearin C.R."/>
            <person name="Giannoukos G."/>
            <person name="Goode T."/>
            <person name="Graham J."/>
            <person name="Grandbois E."/>
            <person name="Grewal S."/>
            <person name="Gyaltsen K."/>
            <person name="Hafez N."/>
            <person name="Hagos B."/>
            <person name="Hall J."/>
            <person name="Henson C."/>
            <person name="Hollinger A."/>
            <person name="Honan T."/>
            <person name="Huard M.D."/>
            <person name="Hughes L."/>
            <person name="Hurhula B."/>
            <person name="Husby M.E."/>
            <person name="Kamat A."/>
            <person name="Kanga B."/>
            <person name="Kashin S."/>
            <person name="Khazanovich D."/>
            <person name="Kisner P."/>
            <person name="Lance K."/>
            <person name="Lara M."/>
            <person name="Lee W."/>
            <person name="Lennon N."/>
            <person name="Letendre F."/>
            <person name="LeVine R."/>
            <person name="Lipovsky A."/>
            <person name="Liu X."/>
            <person name="Liu J."/>
            <person name="Liu S."/>
            <person name="Lokyitsang T."/>
            <person name="Lokyitsang Y."/>
            <person name="Lubonja R."/>
            <person name="Lui A."/>
            <person name="MacDonald P."/>
            <person name="Magnisalis V."/>
            <person name="Maru K."/>
            <person name="Matthews C."/>
            <person name="McCusker W."/>
            <person name="McDonough S."/>
            <person name="Mehta T."/>
            <person name="Meldrim J."/>
            <person name="Meneus L."/>
            <person name="Mihai O."/>
            <person name="Mihalev A."/>
            <person name="Mihova T."/>
            <person name="Mittelman R."/>
            <person name="Mlenga V."/>
            <person name="Montmayeur A."/>
            <person name="Mulrain L."/>
            <person name="Navidi A."/>
            <person name="Naylor J."/>
            <person name="Negash T."/>
            <person name="Nguyen T."/>
            <person name="Nguyen N."/>
            <person name="Nicol R."/>
            <person name="Norbu C."/>
            <person name="Norbu N."/>
            <person name="Novod N."/>
            <person name="O'Neill B."/>
            <person name="Osman S."/>
            <person name="Markiewicz E."/>
            <person name="Oyono O.L."/>
            <person name="Patti C."/>
            <person name="Phunkhang P."/>
            <person name="Pierre F."/>
            <person name="Priest M."/>
            <person name="Raghuraman S."/>
            <person name="Rege F."/>
            <person name="Reyes R."/>
            <person name="Rise C."/>
            <person name="Rogov P."/>
            <person name="Ross K."/>
            <person name="Ryan E."/>
            <person name="Settipalli S."/>
            <person name="Shea T."/>
            <person name="Sherpa N."/>
            <person name="Shi L."/>
            <person name="Shih D."/>
            <person name="Sparrow T."/>
            <person name="Spaulding J."/>
            <person name="Stalker J."/>
            <person name="Stange-Thomann N."/>
            <person name="Stavropoulos S."/>
            <person name="Stone C."/>
            <person name="Strader C."/>
            <person name="Tesfaye S."/>
            <person name="Thomson T."/>
            <person name="Thoulutsang Y."/>
            <person name="Thoulutsang D."/>
            <person name="Topham K."/>
            <person name="Topping I."/>
            <person name="Tsamla T."/>
            <person name="Vassiliev H."/>
            <person name="Vo A."/>
            <person name="Wangchuk T."/>
            <person name="Wangdi T."/>
            <person name="Weiand M."/>
            <person name="Wilkinson J."/>
            <person name="Wilson A."/>
            <person name="Yadav S."/>
            <person name="Young G."/>
            <person name="Yu Q."/>
            <person name="Zembek L."/>
            <person name="Zhong D."/>
            <person name="Zimmer A."/>
            <person name="Zwirko Z."/>
            <person name="Jaffe D.B."/>
            <person name="Alvarez P."/>
            <person name="Brockman W."/>
            <person name="Butler J."/>
            <person name="Chin C."/>
            <person name="Gnerre S."/>
            <person name="Grabherr M."/>
            <person name="Kleber M."/>
            <person name="Mauceli E."/>
            <person name="MacCallum I."/>
        </authorList>
    </citation>
    <scope>NUCLEOTIDE SEQUENCE [LARGE SCALE GENOMIC DNA]</scope>
    <source>
        <strain evidence="22">Tucson 15081-1352.22</strain>
    </source>
</reference>
<keyword evidence="7 17" id="KW-0732">Signal</keyword>
<dbReference type="Gene3D" id="2.60.40.1730">
    <property type="entry name" value="tricorn interacting facor f3 domain"/>
    <property type="match status" value="1"/>
</dbReference>
<dbReference type="PANTHER" id="PTHR11533">
    <property type="entry name" value="PROTEASE M1 ZINC METALLOPROTEASE"/>
    <property type="match status" value="1"/>
</dbReference>
<feature type="domain" description="ERAP1-like C-terminal" evidence="19">
    <location>
        <begin position="573"/>
        <end position="883"/>
    </location>
</feature>
<feature type="signal peptide" evidence="17">
    <location>
        <begin position="1"/>
        <end position="25"/>
    </location>
</feature>
<dbReference type="MEROPS" id="M01.A05"/>
<feature type="active site" description="Proton acceptor" evidence="14">
    <location>
        <position position="341"/>
    </location>
</feature>
<dbReference type="EC" id="3.4.11.-" evidence="16"/>
<feature type="transmembrane region" description="Helical" evidence="16">
    <location>
        <begin position="905"/>
        <end position="927"/>
    </location>
</feature>
<dbReference type="GO" id="GO:0043171">
    <property type="term" value="P:peptide catabolic process"/>
    <property type="evidence" value="ECO:0007669"/>
    <property type="project" value="TreeGrafter"/>
</dbReference>
<evidence type="ECO:0000256" key="14">
    <source>
        <dbReference type="PIRSR" id="PIRSR634016-1"/>
    </source>
</evidence>
<dbReference type="SUPFAM" id="SSF63737">
    <property type="entry name" value="Leukotriene A4 hydrolase N-terminal domain"/>
    <property type="match status" value="1"/>
</dbReference>
<keyword evidence="5 16" id="KW-0645">Protease</keyword>
<keyword evidence="13" id="KW-0449">Lipoprotein</keyword>
<evidence type="ECO:0000259" key="19">
    <source>
        <dbReference type="Pfam" id="PF11838"/>
    </source>
</evidence>
<dbReference type="GO" id="GO:0006508">
    <property type="term" value="P:proteolysis"/>
    <property type="evidence" value="ECO:0007669"/>
    <property type="project" value="UniProtKB-KW"/>
</dbReference>
<evidence type="ECO:0000256" key="12">
    <source>
        <dbReference type="ARBA" id="ARBA00023180"/>
    </source>
</evidence>
<dbReference type="eggNOG" id="KOG1046">
    <property type="taxonomic scope" value="Eukaryota"/>
</dbReference>
<sequence length="928" mass="106281">MSCSWFGVWPLAALITLAWIGGCECQINYRLSTNVRPSLYNLSISLRDNTIVPNSPATKFDGEVSITLQTSLADVKEITLHKDVTLTIIQCVLYDAAGKQVQEVNNARLTSVEEAQQLTVGLNQALTANVNYTLFFKYFGNIQTDTVGLFSASYIDEAAMQTKWVLLTQMQPINARLVFPCFDEPTFKAKFQLSITRPDSLHAISNTKLEKTTSEGNNRFTDHFEVTPIMSPYLLAFVVSEYQMRGNSTLSIHTRPAYNQYTEFSYSVAKRVLPAYGELFQQPYQELGNDVLQYATTPRFPHNSMENWGLVIFKDKVLLEQPGVTDGWAQKEFTIRNIVHENAHMWFGNSVTCKWWSSIWLHEGFARYYEFFMGHKLYPEYQLDQQFVVHKLQHVLTTDSLNITQPMTSAEVSIQTPADIDYKFGRISFAKAASVIRMWCLAMGEENFNRAIANYLKEFYLGNTYPSDLLKHIGENWPDQIYVNLNQFFYDFTVQVGYPLVTVSLSYSGHQINFYQQRFLLNDTDGSDSKLTYTVPITYTTNLAPNFTNSTPAFFFAKLVDIYQRWSDEPIDWVIVNLKQANYHRVRYEQPLLGNIQKVLTKSGHSGIPNENRAAIIDDLFNIALAQIIDYVEVFEFMEYMSTETDYIPWYAAYVGLEKVARRLTPQQLPNFKKYLSDITEAVHAKLGVSWSASDKVLDVYNRNQQVSWLCKYQTSNCTAQVLEKFNGSEKPSPDYRETFYCAAARTDGYDRVLELYKKETNYIDREIYWRAASCTRDYRTHYQNQILGQGNSVDLKMVGLAQLYEQNPDLVTPIFQMVTENISQLNDALGFNWAKTAQALSDMAEYFTTREQQQLFSNFYKQSHTSFGSSAETLNQALTKVEANVQWAEQRLGKLVNFLAQRNGAGGLAMASSLALVLSTILILLFR</sequence>
<evidence type="ECO:0000256" key="8">
    <source>
        <dbReference type="ARBA" id="ARBA00022801"/>
    </source>
</evidence>
<evidence type="ECO:0000256" key="9">
    <source>
        <dbReference type="ARBA" id="ARBA00022833"/>
    </source>
</evidence>
<evidence type="ECO:0000256" key="10">
    <source>
        <dbReference type="ARBA" id="ARBA00023049"/>
    </source>
</evidence>
<keyword evidence="16" id="KW-0812">Transmembrane</keyword>
<feature type="chain" id="PRO_5002810747" description="Aminopeptidase" evidence="17">
    <location>
        <begin position="26"/>
        <end position="928"/>
    </location>
</feature>
<gene>
    <name evidence="21" type="primary">Dmoj\GI24293</name>
    <name evidence="21" type="ORF">Dmoj_GI24293</name>
</gene>
<dbReference type="InterPro" id="IPR045357">
    <property type="entry name" value="Aminopeptidase_N-like_N"/>
</dbReference>
<organism evidence="21 22">
    <name type="scientific">Drosophila mojavensis</name>
    <name type="common">Fruit fly</name>
    <dbReference type="NCBI Taxonomy" id="7230"/>
    <lineage>
        <taxon>Eukaryota</taxon>
        <taxon>Metazoa</taxon>
        <taxon>Ecdysozoa</taxon>
        <taxon>Arthropoda</taxon>
        <taxon>Hexapoda</taxon>
        <taxon>Insecta</taxon>
        <taxon>Pterygota</taxon>
        <taxon>Neoptera</taxon>
        <taxon>Endopterygota</taxon>
        <taxon>Diptera</taxon>
        <taxon>Brachycera</taxon>
        <taxon>Muscomorpha</taxon>
        <taxon>Ephydroidea</taxon>
        <taxon>Drosophilidae</taxon>
        <taxon>Drosophila</taxon>
    </lineage>
</organism>
<evidence type="ECO:0000256" key="16">
    <source>
        <dbReference type="RuleBase" id="RU364040"/>
    </source>
</evidence>
<dbReference type="InterPro" id="IPR042097">
    <property type="entry name" value="Aminopeptidase_N-like_N_sf"/>
</dbReference>
<dbReference type="InterPro" id="IPR014782">
    <property type="entry name" value="Peptidase_M1_dom"/>
</dbReference>
<evidence type="ECO:0000313" key="22">
    <source>
        <dbReference type="Proteomes" id="UP000009192"/>
    </source>
</evidence>
<keyword evidence="3" id="KW-1003">Cell membrane</keyword>
<dbReference type="InParanoid" id="B4K980"/>
<dbReference type="PhylomeDB" id="B4K980"/>
<comment type="similarity">
    <text evidence="2 16">Belongs to the peptidase M1 family.</text>
</comment>